<dbReference type="EMBL" id="PP511385">
    <property type="protein sequence ID" value="XCD03813.1"/>
    <property type="molecule type" value="Genomic_DNA"/>
</dbReference>
<name>A0AAU8AV58_9VIRU</name>
<dbReference type="EMBL" id="PP511645">
    <property type="protein sequence ID" value="XCD06235.1"/>
    <property type="molecule type" value="Genomic_DNA"/>
</dbReference>
<evidence type="ECO:0000313" key="4">
    <source>
        <dbReference type="EMBL" id="XCD08074.1"/>
    </source>
</evidence>
<dbReference type="EMBL" id="PP511852">
    <property type="protein sequence ID" value="XCD08074.1"/>
    <property type="molecule type" value="Genomic_DNA"/>
</dbReference>
<accession>A0AAU8AV58</accession>
<protein>
    <submittedName>
        <fullName evidence="2">Uncharacterized protein</fullName>
    </submittedName>
</protein>
<evidence type="ECO:0000313" key="2">
    <source>
        <dbReference type="EMBL" id="XCD03813.1"/>
    </source>
</evidence>
<sequence length="73" mass="8359">MQEEKIVLDCCEMDLQGEGDSRVTFTVTAEYSNIKFVTVREHCPLTLAMNVIGFDRKFPNGAKESYLIEPERD</sequence>
<proteinExistence type="predicted"/>
<reference evidence="2" key="1">
    <citation type="submission" date="2024-03" db="EMBL/GenBank/DDBJ databases">
        <title>Diverse circular DNA viruses in blood, oral, and fecal samples of captive lemurs.</title>
        <authorList>
            <person name="Paietta E.N."/>
            <person name="Kraberger S."/>
            <person name="Lund M.C."/>
            <person name="Custer J.M."/>
            <person name="Vargas K.M."/>
            <person name="Ehmke E.E."/>
            <person name="Yoder A.D."/>
            <person name="Varsani A."/>
        </authorList>
    </citation>
    <scope>NUCLEOTIDE SEQUENCE</scope>
    <source>
        <strain evidence="1">Duke_18_28</strain>
        <strain evidence="2">Duke_21_29</strain>
        <strain evidence="3">Duke_25FS_49</strain>
        <strain evidence="4">Duke_29_16</strain>
    </source>
</reference>
<dbReference type="EMBL" id="PP511329">
    <property type="protein sequence ID" value="XCD03219.1"/>
    <property type="molecule type" value="Genomic_DNA"/>
</dbReference>
<evidence type="ECO:0000313" key="1">
    <source>
        <dbReference type="EMBL" id="XCD03219.1"/>
    </source>
</evidence>
<evidence type="ECO:0000313" key="3">
    <source>
        <dbReference type="EMBL" id="XCD06235.1"/>
    </source>
</evidence>
<organism evidence="2">
    <name type="scientific">Dulem virus 262</name>
    <dbReference type="NCBI Taxonomy" id="3145739"/>
    <lineage>
        <taxon>Viruses</taxon>
        <taxon>Monodnaviria</taxon>
        <taxon>Sangervirae</taxon>
        <taxon>Phixviricota</taxon>
        <taxon>Malgrandaviricetes</taxon>
        <taxon>Petitvirales</taxon>
        <taxon>Microviridae</taxon>
        <taxon>Microvirus</taxon>
    </lineage>
</organism>